<evidence type="ECO:0000313" key="11">
    <source>
        <dbReference type="Proteomes" id="UP001556367"/>
    </source>
</evidence>
<evidence type="ECO:0008006" key="12">
    <source>
        <dbReference type="Google" id="ProtNLM"/>
    </source>
</evidence>
<dbReference type="PANTHER" id="PTHR46300:SF12">
    <property type="entry name" value="P450, PUTATIVE (EUROFUNG)-RELATED"/>
    <property type="match status" value="1"/>
</dbReference>
<dbReference type="Pfam" id="PF00067">
    <property type="entry name" value="p450"/>
    <property type="match status" value="1"/>
</dbReference>
<dbReference type="EMBL" id="JASNQZ010000006">
    <property type="protein sequence ID" value="KAL0956442.1"/>
    <property type="molecule type" value="Genomic_DNA"/>
</dbReference>
<dbReference type="InterPro" id="IPR050364">
    <property type="entry name" value="Cytochrome_P450_fung"/>
</dbReference>
<keyword evidence="11" id="KW-1185">Reference proteome</keyword>
<keyword evidence="5 9" id="KW-0479">Metal-binding</keyword>
<name>A0ABR3JL44_9AGAR</name>
<dbReference type="PANTHER" id="PTHR46300">
    <property type="entry name" value="P450, PUTATIVE (EUROFUNG)-RELATED-RELATED"/>
    <property type="match status" value="1"/>
</dbReference>
<comment type="pathway">
    <text evidence="2">Secondary metabolite biosynthesis.</text>
</comment>
<evidence type="ECO:0000313" key="10">
    <source>
        <dbReference type="EMBL" id="KAL0956442.1"/>
    </source>
</evidence>
<dbReference type="PRINTS" id="PR00385">
    <property type="entry name" value="P450"/>
</dbReference>
<accession>A0ABR3JL44</accession>
<comment type="cofactor">
    <cofactor evidence="1">
        <name>heme</name>
        <dbReference type="ChEBI" id="CHEBI:30413"/>
    </cofactor>
</comment>
<comment type="caution">
    <text evidence="10">The sequence shown here is derived from an EMBL/GenBank/DDBJ whole genome shotgun (WGS) entry which is preliminary data.</text>
</comment>
<dbReference type="Gene3D" id="1.10.630.10">
    <property type="entry name" value="Cytochrome P450"/>
    <property type="match status" value="1"/>
</dbReference>
<keyword evidence="6 9" id="KW-0560">Oxidoreductase</keyword>
<keyword evidence="7 9" id="KW-0408">Iron</keyword>
<organism evidence="10 11">
    <name type="scientific">Hohenbuehelia grisea</name>
    <dbReference type="NCBI Taxonomy" id="104357"/>
    <lineage>
        <taxon>Eukaryota</taxon>
        <taxon>Fungi</taxon>
        <taxon>Dikarya</taxon>
        <taxon>Basidiomycota</taxon>
        <taxon>Agaricomycotina</taxon>
        <taxon>Agaricomycetes</taxon>
        <taxon>Agaricomycetidae</taxon>
        <taxon>Agaricales</taxon>
        <taxon>Pleurotineae</taxon>
        <taxon>Pleurotaceae</taxon>
        <taxon>Hohenbuehelia</taxon>
    </lineage>
</organism>
<dbReference type="InterPro" id="IPR001128">
    <property type="entry name" value="Cyt_P450"/>
</dbReference>
<keyword evidence="4 9" id="KW-0349">Heme</keyword>
<evidence type="ECO:0000256" key="9">
    <source>
        <dbReference type="RuleBase" id="RU000461"/>
    </source>
</evidence>
<comment type="similarity">
    <text evidence="3 9">Belongs to the cytochrome P450 family.</text>
</comment>
<reference evidence="11" key="1">
    <citation type="submission" date="2024-06" db="EMBL/GenBank/DDBJ databases">
        <title>Multi-omics analyses provide insights into the biosynthesis of the anticancer antibiotic pleurotin in Hohenbuehelia grisea.</title>
        <authorList>
            <person name="Weaver J.A."/>
            <person name="Alberti F."/>
        </authorList>
    </citation>
    <scope>NUCLEOTIDE SEQUENCE [LARGE SCALE GENOMIC DNA]</scope>
    <source>
        <strain evidence="11">T-177</strain>
    </source>
</reference>
<gene>
    <name evidence="10" type="ORF">HGRIS_002590</name>
</gene>
<sequence>MAMALHPHVVLRAQKELDEVLHGDRLPTFDDRPSLPYIDAIFREVLRWRPVTPLGFPHVASEDDIYEGYFIHKNSIVIPNIWAMTRDPSKHEDPESFRPERFLDANGQLTNEVEILTFGFGRRICPGRHVASDTLWLLVASVLTVFSITKAKDESGNEVDIDANDFTDEIVSRPSPFRCSIQPRSPAFLHLIPA</sequence>
<evidence type="ECO:0000256" key="8">
    <source>
        <dbReference type="ARBA" id="ARBA00023033"/>
    </source>
</evidence>
<evidence type="ECO:0000256" key="6">
    <source>
        <dbReference type="ARBA" id="ARBA00023002"/>
    </source>
</evidence>
<dbReference type="SUPFAM" id="SSF48264">
    <property type="entry name" value="Cytochrome P450"/>
    <property type="match status" value="1"/>
</dbReference>
<dbReference type="InterPro" id="IPR036396">
    <property type="entry name" value="Cyt_P450_sf"/>
</dbReference>
<evidence type="ECO:0000256" key="7">
    <source>
        <dbReference type="ARBA" id="ARBA00023004"/>
    </source>
</evidence>
<dbReference type="InterPro" id="IPR002401">
    <property type="entry name" value="Cyt_P450_E_grp-I"/>
</dbReference>
<proteinExistence type="inferred from homology"/>
<dbReference type="InterPro" id="IPR017972">
    <property type="entry name" value="Cyt_P450_CS"/>
</dbReference>
<evidence type="ECO:0000256" key="3">
    <source>
        <dbReference type="ARBA" id="ARBA00010617"/>
    </source>
</evidence>
<dbReference type="Proteomes" id="UP001556367">
    <property type="component" value="Unassembled WGS sequence"/>
</dbReference>
<evidence type="ECO:0000256" key="4">
    <source>
        <dbReference type="ARBA" id="ARBA00022617"/>
    </source>
</evidence>
<evidence type="ECO:0000256" key="1">
    <source>
        <dbReference type="ARBA" id="ARBA00001971"/>
    </source>
</evidence>
<protein>
    <recommendedName>
        <fullName evidence="12">Cytochrome P450</fullName>
    </recommendedName>
</protein>
<dbReference type="PROSITE" id="PS00086">
    <property type="entry name" value="CYTOCHROME_P450"/>
    <property type="match status" value="1"/>
</dbReference>
<evidence type="ECO:0000256" key="5">
    <source>
        <dbReference type="ARBA" id="ARBA00022723"/>
    </source>
</evidence>
<keyword evidence="8 9" id="KW-0503">Monooxygenase</keyword>
<evidence type="ECO:0000256" key="2">
    <source>
        <dbReference type="ARBA" id="ARBA00005179"/>
    </source>
</evidence>
<dbReference type="PRINTS" id="PR00463">
    <property type="entry name" value="EP450I"/>
</dbReference>